<keyword evidence="4" id="KW-1185">Reference proteome</keyword>
<feature type="region of interest" description="Disordered" evidence="1">
    <location>
        <begin position="123"/>
        <end position="149"/>
    </location>
</feature>
<evidence type="ECO:0000256" key="1">
    <source>
        <dbReference type="SAM" id="MobiDB-lite"/>
    </source>
</evidence>
<name>A0A372LU29_9BACI</name>
<dbReference type="Proteomes" id="UP000264541">
    <property type="component" value="Unassembled WGS sequence"/>
</dbReference>
<organism evidence="3 4">
    <name type="scientific">Peribacillus saganii</name>
    <dbReference type="NCBI Taxonomy" id="2303992"/>
    <lineage>
        <taxon>Bacteria</taxon>
        <taxon>Bacillati</taxon>
        <taxon>Bacillota</taxon>
        <taxon>Bacilli</taxon>
        <taxon>Bacillales</taxon>
        <taxon>Bacillaceae</taxon>
        <taxon>Peribacillus</taxon>
    </lineage>
</organism>
<accession>A0A372LU29</accession>
<reference evidence="3 4" key="1">
    <citation type="submission" date="2018-08" db="EMBL/GenBank/DDBJ databases">
        <title>Bacillus chawlae sp. nov., Bacillus glennii sp. nov., and Bacillus saganii sp. nov. Isolated from the Vehicle Assembly Building at Kennedy Space Center where the Viking Spacecraft were Assembled.</title>
        <authorList>
            <person name="Seuylemezian A."/>
            <person name="Vaishampayan P."/>
        </authorList>
    </citation>
    <scope>NUCLEOTIDE SEQUENCE [LARGE SCALE GENOMIC DNA]</scope>
    <source>
        <strain evidence="3 4">V47-23a</strain>
    </source>
</reference>
<proteinExistence type="predicted"/>
<dbReference type="OrthoDB" id="2887857at2"/>
<keyword evidence="2" id="KW-0472">Membrane</keyword>
<evidence type="ECO:0000256" key="2">
    <source>
        <dbReference type="SAM" id="Phobius"/>
    </source>
</evidence>
<protein>
    <submittedName>
        <fullName evidence="3">Uncharacterized protein</fullName>
    </submittedName>
</protein>
<comment type="caution">
    <text evidence="3">The sequence shown here is derived from an EMBL/GenBank/DDBJ whole genome shotgun (WGS) entry which is preliminary data.</text>
</comment>
<gene>
    <name evidence="3" type="ORF">D0469_00185</name>
</gene>
<dbReference type="RefSeq" id="WP_117324642.1">
    <property type="nucleotide sequence ID" value="NZ_QVTE01000001.1"/>
</dbReference>
<evidence type="ECO:0000313" key="3">
    <source>
        <dbReference type="EMBL" id="RFU71566.1"/>
    </source>
</evidence>
<dbReference type="AlphaFoldDB" id="A0A372LU29"/>
<keyword evidence="2" id="KW-0812">Transmembrane</keyword>
<evidence type="ECO:0000313" key="4">
    <source>
        <dbReference type="Proteomes" id="UP000264541"/>
    </source>
</evidence>
<dbReference type="EMBL" id="QVTE01000001">
    <property type="protein sequence ID" value="RFU71566.1"/>
    <property type="molecule type" value="Genomic_DNA"/>
</dbReference>
<feature type="transmembrane region" description="Helical" evidence="2">
    <location>
        <begin position="6"/>
        <end position="24"/>
    </location>
</feature>
<sequence>MILGSAAILAICILSLLIIFLPLKLSGKGKLFVLATGILLSLMGLLGFGILPLWQIMIIQVAFSTLIAYFFNKKFPSFFYSSDNNEKDEIEDIPEIKPIYSLPELEEKAKMFETVDDFFSPMKKRTHSDTRPSDNSPSGNMAGSVEAGGFTEPDLEKAYKEVYENMELQKAQAGGHLDANVNSETNQNPSYFQTDILPEIHSAEENILFDWDGKKEDQTSEDENGITIEKPAPLGNEPNKDWTDLLEDIETPKNIGFVEEDKTDFIQNRIQLERSDTIKPQVFIGSPDELNSSIEDESIDDAEALIRARMKLFAKLDSSESDNMELIGDIKPAAIRAVAGEYLSSKTDTERKTKDYLNEISMMEKSTEENLADIGETHIKPLENLSNFPEMEVESKEHLTNKNTKEKSDVLLSDIGGLEEIPDKPLTAVRDTEEKLKESRSYITNQLKEDSLTNMEELERKSLEHNVEKYLGIQPKTLHSQEKRLEDIFDDLEELYLRKKGKRQ</sequence>
<keyword evidence="2" id="KW-1133">Transmembrane helix</keyword>
<feature type="transmembrane region" description="Helical" evidence="2">
    <location>
        <begin position="31"/>
        <end position="48"/>
    </location>
</feature>